<reference evidence="4 5" key="1">
    <citation type="submission" date="2018-06" db="EMBL/GenBank/DDBJ databases">
        <title>Phytoactinopolyspora halophila sp. nov., a novel halophilic actinomycete isolated from a saline soil in China.</title>
        <authorList>
            <person name="Tang S.-K."/>
        </authorList>
    </citation>
    <scope>NUCLEOTIDE SEQUENCE [LARGE SCALE GENOMIC DNA]</scope>
    <source>
        <strain evidence="4 5">YIM 96934</strain>
    </source>
</reference>
<comment type="caution">
    <text evidence="4">The sequence shown here is derived from an EMBL/GenBank/DDBJ whole genome shotgun (WGS) entry which is preliminary data.</text>
</comment>
<protein>
    <submittedName>
        <fullName evidence="4">NAD-dependent epimerase</fullName>
    </submittedName>
</protein>
<accession>A0A329QSH5</accession>
<keyword evidence="2" id="KW-0560">Oxidoreductase</keyword>
<dbReference type="InterPro" id="IPR051609">
    <property type="entry name" value="NmrA/Isoflavone_reductase-like"/>
</dbReference>
<keyword evidence="1" id="KW-0521">NADP</keyword>
<dbReference type="Gene3D" id="3.40.50.720">
    <property type="entry name" value="NAD(P)-binding Rossmann-like Domain"/>
    <property type="match status" value="1"/>
</dbReference>
<sequence>MPLHVIVGAGPVGTTLATTLADDGHDVRIVTRSGSGPQHQRIERVQADASDSTALRPLVKGAAALYNCANPPSYQHWARVWPPLAASLLDAAESASTVLVTMGNLYGYGPATEPITRDHPLNATDHKGTLRNAMWQDALAAHQAGRIRATEARASDFIGPGVQPEAGMSARYVKTALAGKTVYMFGDPDAEHSWSYIPDVARTLAVLGTDERAWGQAWHVPSPPPVSPRELVESASRAAGLQAPRIRRVPRNVLRLFHPFSGLLRELDGVLYQWERPFEIDATATTDTFGLTPAPWPEVIERTLEYWQSAHVRRGAGQRHQTS</sequence>
<name>A0A329QSH5_9ACTN</name>
<evidence type="ECO:0000313" key="5">
    <source>
        <dbReference type="Proteomes" id="UP000250462"/>
    </source>
</evidence>
<dbReference type="SUPFAM" id="SSF51735">
    <property type="entry name" value="NAD(P)-binding Rossmann-fold domains"/>
    <property type="match status" value="1"/>
</dbReference>
<dbReference type="Pfam" id="PF01370">
    <property type="entry name" value="Epimerase"/>
    <property type="match status" value="1"/>
</dbReference>
<dbReference type="PANTHER" id="PTHR47706:SF9">
    <property type="entry name" value="NMRA-LIKE DOMAIN-CONTAINING PROTEIN-RELATED"/>
    <property type="match status" value="1"/>
</dbReference>
<organism evidence="4 5">
    <name type="scientific">Phytoactinopolyspora halophila</name>
    <dbReference type="NCBI Taxonomy" id="1981511"/>
    <lineage>
        <taxon>Bacteria</taxon>
        <taxon>Bacillati</taxon>
        <taxon>Actinomycetota</taxon>
        <taxon>Actinomycetes</taxon>
        <taxon>Jiangellales</taxon>
        <taxon>Jiangellaceae</taxon>
        <taxon>Phytoactinopolyspora</taxon>
    </lineage>
</organism>
<keyword evidence="5" id="KW-1185">Reference proteome</keyword>
<dbReference type="InterPro" id="IPR036291">
    <property type="entry name" value="NAD(P)-bd_dom_sf"/>
</dbReference>
<dbReference type="Proteomes" id="UP000250462">
    <property type="component" value="Unassembled WGS sequence"/>
</dbReference>
<evidence type="ECO:0000256" key="2">
    <source>
        <dbReference type="ARBA" id="ARBA00023002"/>
    </source>
</evidence>
<evidence type="ECO:0000313" key="4">
    <source>
        <dbReference type="EMBL" id="RAW15334.1"/>
    </source>
</evidence>
<dbReference type="PANTHER" id="PTHR47706">
    <property type="entry name" value="NMRA-LIKE FAMILY PROTEIN"/>
    <property type="match status" value="1"/>
</dbReference>
<dbReference type="GO" id="GO:0016491">
    <property type="term" value="F:oxidoreductase activity"/>
    <property type="evidence" value="ECO:0007669"/>
    <property type="project" value="UniProtKB-KW"/>
</dbReference>
<dbReference type="InterPro" id="IPR001509">
    <property type="entry name" value="Epimerase_deHydtase"/>
</dbReference>
<dbReference type="AlphaFoldDB" id="A0A329QSH5"/>
<dbReference type="OrthoDB" id="8205493at2"/>
<feature type="domain" description="NAD-dependent epimerase/dehydratase" evidence="3">
    <location>
        <begin position="6"/>
        <end position="207"/>
    </location>
</feature>
<dbReference type="RefSeq" id="WP_112257937.1">
    <property type="nucleotide sequence ID" value="NZ_QMIG01000006.1"/>
</dbReference>
<proteinExistence type="predicted"/>
<evidence type="ECO:0000259" key="3">
    <source>
        <dbReference type="Pfam" id="PF01370"/>
    </source>
</evidence>
<dbReference type="EMBL" id="QMIG01000006">
    <property type="protein sequence ID" value="RAW15334.1"/>
    <property type="molecule type" value="Genomic_DNA"/>
</dbReference>
<gene>
    <name evidence="4" type="ORF">DPM12_08735</name>
</gene>
<evidence type="ECO:0000256" key="1">
    <source>
        <dbReference type="ARBA" id="ARBA00022857"/>
    </source>
</evidence>